<keyword evidence="2" id="KW-0472">Membrane</keyword>
<evidence type="ECO:0000256" key="2">
    <source>
        <dbReference type="SAM" id="Phobius"/>
    </source>
</evidence>
<accession>A0A3S4BHI7</accession>
<sequence length="326" mass="35576">MGTLVPPWYRTRKTSEGGLLVGAFVYGAAMAVAAFDCTKAGRAVAEDRGLLIAIGIINVSVFCIWIPARLQINEAFIRVNQVWDRIEKVLFAIIDLMMNAYFMWLVKSKLVAIGLTQYNLVYRANLAMVVLIGLMSLPDDAVYVQAHPLTYLAKLNIEMNMAELLGKVVKRSTERRSSIPGSTATDTSWHPPLGMHSFDREWLGSAKDVVMPTGTAGSGGCRSRSRRGGQMHELDMDILNRDEPGSSSGTHGDVESGSGQYQGDDAAGGRPRADRVQGAVEGIDRAESRESKDSRSSSPDAARRNGAEMSRAKLDVAERLHFTPSR</sequence>
<dbReference type="Proteomes" id="UP000289323">
    <property type="component" value="Unassembled WGS sequence"/>
</dbReference>
<feature type="transmembrane region" description="Helical" evidence="2">
    <location>
        <begin position="50"/>
        <end position="68"/>
    </location>
</feature>
<evidence type="ECO:0000313" key="4">
    <source>
        <dbReference type="Proteomes" id="UP000289323"/>
    </source>
</evidence>
<feature type="region of interest" description="Disordered" evidence="1">
    <location>
        <begin position="239"/>
        <end position="326"/>
    </location>
</feature>
<dbReference type="EMBL" id="OUUZ01000003">
    <property type="protein sequence ID" value="SPQ20315.1"/>
    <property type="molecule type" value="Genomic_DNA"/>
</dbReference>
<feature type="transmembrane region" description="Helical" evidence="2">
    <location>
        <begin position="20"/>
        <end position="38"/>
    </location>
</feature>
<organism evidence="3 4">
    <name type="scientific">Thermothielavioides terrestris</name>
    <dbReference type="NCBI Taxonomy" id="2587410"/>
    <lineage>
        <taxon>Eukaryota</taxon>
        <taxon>Fungi</taxon>
        <taxon>Dikarya</taxon>
        <taxon>Ascomycota</taxon>
        <taxon>Pezizomycotina</taxon>
        <taxon>Sordariomycetes</taxon>
        <taxon>Sordariomycetidae</taxon>
        <taxon>Sordariales</taxon>
        <taxon>Chaetomiaceae</taxon>
        <taxon>Thermothielavioides</taxon>
    </lineage>
</organism>
<proteinExistence type="predicted"/>
<protein>
    <submittedName>
        <fullName evidence="3">13a8871d-596e-4b1a-a0ad-e94679e50161</fullName>
    </submittedName>
</protein>
<evidence type="ECO:0000256" key="1">
    <source>
        <dbReference type="SAM" id="MobiDB-lite"/>
    </source>
</evidence>
<reference evidence="3 4" key="1">
    <citation type="submission" date="2018-04" db="EMBL/GenBank/DDBJ databases">
        <authorList>
            <person name="Huttner S."/>
            <person name="Dainat J."/>
        </authorList>
    </citation>
    <scope>NUCLEOTIDE SEQUENCE [LARGE SCALE GENOMIC DNA]</scope>
</reference>
<dbReference type="PANTHER" id="PTHR35179">
    <property type="entry name" value="PROTEIN CBG02620"/>
    <property type="match status" value="1"/>
</dbReference>
<keyword evidence="2" id="KW-1133">Transmembrane helix</keyword>
<keyword evidence="2" id="KW-0812">Transmembrane</keyword>
<feature type="region of interest" description="Disordered" evidence="1">
    <location>
        <begin position="210"/>
        <end position="229"/>
    </location>
</feature>
<feature type="compositionally biased region" description="Basic and acidic residues" evidence="1">
    <location>
        <begin position="282"/>
        <end position="326"/>
    </location>
</feature>
<feature type="transmembrane region" description="Helical" evidence="2">
    <location>
        <begin position="88"/>
        <end position="106"/>
    </location>
</feature>
<gene>
    <name evidence="3" type="ORF">TT172_LOCUS2734</name>
</gene>
<dbReference type="PANTHER" id="PTHR35179:SF1">
    <property type="entry name" value="INTEGRAL MEMBRANE PROTEIN"/>
    <property type="match status" value="1"/>
</dbReference>
<name>A0A3S4BHI7_9PEZI</name>
<dbReference type="AlphaFoldDB" id="A0A3S4BHI7"/>
<evidence type="ECO:0000313" key="3">
    <source>
        <dbReference type="EMBL" id="SPQ20315.1"/>
    </source>
</evidence>